<name>A0A1G8ZIL1_9RHOB</name>
<dbReference type="Gene3D" id="2.40.160.90">
    <property type="match status" value="1"/>
</dbReference>
<proteinExistence type="predicted"/>
<gene>
    <name evidence="3" type="ORF">SAMN04488026_103244</name>
</gene>
<keyword evidence="4" id="KW-1185">Reference proteome</keyword>
<dbReference type="Proteomes" id="UP000199382">
    <property type="component" value="Unassembled WGS sequence"/>
</dbReference>
<dbReference type="OrthoDB" id="7739218at2"/>
<dbReference type="STRING" id="571298.SAMN04488026_103244"/>
<evidence type="ECO:0000256" key="2">
    <source>
        <dbReference type="SAM" id="SignalP"/>
    </source>
</evidence>
<evidence type="ECO:0000256" key="1">
    <source>
        <dbReference type="SAM" id="MobiDB-lite"/>
    </source>
</evidence>
<protein>
    <recommendedName>
        <fullName evidence="5">Transferrin-binding protein B C-lobe/N-lobe beta barrel domain-containing protein</fullName>
    </recommendedName>
</protein>
<reference evidence="3 4" key="1">
    <citation type="submission" date="2016-10" db="EMBL/GenBank/DDBJ databases">
        <authorList>
            <person name="de Groot N.N."/>
        </authorList>
    </citation>
    <scope>NUCLEOTIDE SEQUENCE [LARGE SCALE GENOMIC DNA]</scope>
    <source>
        <strain evidence="3 4">DSM 25294</strain>
    </source>
</reference>
<dbReference type="PROSITE" id="PS51257">
    <property type="entry name" value="PROKAR_LIPOPROTEIN"/>
    <property type="match status" value="1"/>
</dbReference>
<evidence type="ECO:0000313" key="4">
    <source>
        <dbReference type="Proteomes" id="UP000199382"/>
    </source>
</evidence>
<dbReference type="EMBL" id="FNEK01000032">
    <property type="protein sequence ID" value="SDK14868.1"/>
    <property type="molecule type" value="Genomic_DNA"/>
</dbReference>
<feature type="signal peptide" evidence="2">
    <location>
        <begin position="1"/>
        <end position="19"/>
    </location>
</feature>
<evidence type="ECO:0000313" key="3">
    <source>
        <dbReference type="EMBL" id="SDK14868.1"/>
    </source>
</evidence>
<dbReference type="RefSeq" id="WP_093157882.1">
    <property type="nucleotide sequence ID" value="NZ_FNEK01000032.1"/>
</dbReference>
<evidence type="ECO:0008006" key="5">
    <source>
        <dbReference type="Google" id="ProtNLM"/>
    </source>
</evidence>
<organism evidence="3 4">
    <name type="scientific">Aliiruegeria lutimaris</name>
    <dbReference type="NCBI Taxonomy" id="571298"/>
    <lineage>
        <taxon>Bacteria</taxon>
        <taxon>Pseudomonadati</taxon>
        <taxon>Pseudomonadota</taxon>
        <taxon>Alphaproteobacteria</taxon>
        <taxon>Rhodobacterales</taxon>
        <taxon>Roseobacteraceae</taxon>
        <taxon>Aliiruegeria</taxon>
    </lineage>
</organism>
<feature type="region of interest" description="Disordered" evidence="1">
    <location>
        <begin position="23"/>
        <end position="49"/>
    </location>
</feature>
<dbReference type="AlphaFoldDB" id="A0A1G8ZIL1"/>
<accession>A0A1G8ZIL1</accession>
<sequence length="327" mass="34522">MIQKLALLMALLGMLSACGGGDGTNPVNNPGTDDGDDGTELPDGTDGATAADPIIRYEEQSENGNGYASDISYDPATDTFSVNNLGFDGANVYTRDNQVAWLGPFAVYEATETFYDSMTGAPISQIADYKAIYGVSSSGQTNFAIVRTGGYIDYGFGGFVYARNGSVTLPTTGQAAYSGDYAGLRDFSGRDGIEYVTGDMEMSIDFEDFDSGDAVSGYVYNRRVYDTAGNDVTNDILVAMGNGATSLPTLVFDIGPGVTQDNGEIAGTLRSNTFDANGVATKYEEGNYYAVLSGANAEEVVGVIVVDSNDPRYGVDVRETGGFILYR</sequence>
<feature type="chain" id="PRO_5011592057" description="Transferrin-binding protein B C-lobe/N-lobe beta barrel domain-containing protein" evidence="2">
    <location>
        <begin position="20"/>
        <end position="327"/>
    </location>
</feature>
<keyword evidence="2" id="KW-0732">Signal</keyword>